<sequence length="1262" mass="140918">CSSSKMVHLSQIFVYYLAFSLGLFHHVRCSCVLFGICHHGDGRSQSCLYNGEPVNVPYNETTYGILDKICPTLVGYANTSGLCCNEEQIYNMNNQYDQAAAVFKRCPSCLYNLASEMCYNTCSPDQSDFSEVTDFGVDEITLERYVKSLTVYLASEFMDTAYSSCASVAMPSAGKLAMDAACGRYTAETCNADRWFLFQGDPIENPVAPFKVNFKRQDEPFLNFKPLNPKTYKCTEAPTNSSAACSCIDCPSSCPAIPGYSSGDLDFQIFGVDGFLIMTIIGFTIFLASFGLTTYHFRWKGAGRNVRNNGLGENDQVKVRWYHYVTVTFEDYLENLFYHWGKTVASHPTLVLALASWFIVLASYGINYIIITTDPIQIWASPSSSSRIQKDYFDSTFGPFYRSEQIFFQPKGLDKISHPTSDGVLEFGPVFHKEFLLKVFELQQKIEAIPGLIDVCFAPLSPKKSAVTLNQCTVQSVWGYFQNDLAVFNKSTTDSGGYTVNYLDILHKCLQTSLSPDCLAPYGGNVQSQLAVGDFLQYGSTAFDRANALVVTYVVSNKVNETDLGPALEWETKFIDLLKNWSATEMPEFMDISFRAERSIQDELTRESAAEVYTIVISYILMFVYISVALGSYRSFDRMFFVNSKIMLGLGGVLVVLLSVSSSIGIYGYIGIPTTLLIIEVIPFLVLAVGVDNMFILVKTFMENVNYSSDVTECMGHTLRVVGPSVVLTTFSEATCFAIGGWTDMPAVKTFANYATLALLINFMLQMTVFVAFLSINGRRTADNRLDVFCCIAVKPKIYADNQSDSWVNLMIKNCISPVIFKRGFSEIIVILFVGWFCANLAVIPHVEPGLEQELSMPEDSYVLKYFEVMNAVLSIGPPVYFVLKTGLDLENSEVQNMICGGLRCYSDSLNTQIYSASKRTNITYINTAASSWLDDFNDWASVSGCCKTYPNGSFCPHNSEDPLCTNCPVHLNEDDTRPTKESFRYYLPFFLQDNPDASCAKGGHAAYNGAVNYVLDNNKLPIVTDSYFMSYHSPVKTSRDYYTALKMAREVAENITSMLKDSNSTGSSVEVFPYSVFYVFYEQYLTIWWDGVKSVLLSLSTVFAVTLIFTGFDVVSSSVILLTVSITLTNLAGLMYWWDINLNAITLVNLVMAIGISVEFCSHIVQSFRRSSYESRKLRAKDALQTTGSAVFSGITLTKFIGIGVLAFSRTQIFRVFYFRMYLGMVLYGAIHGLIFLPIILSFVGTNNKATLFLRAKRRTE</sequence>
<feature type="transmembrane region" description="Helical" evidence="15">
    <location>
        <begin position="1222"/>
        <end position="1246"/>
    </location>
</feature>
<accession>A0A0A9XLA8</accession>
<keyword evidence="11" id="KW-1207">Sterol metabolism</keyword>
<keyword evidence="4" id="KW-0153">Cholesterol metabolism</keyword>
<keyword evidence="7 15" id="KW-1133">Transmembrane helix</keyword>
<evidence type="ECO:0000256" key="2">
    <source>
        <dbReference type="ARBA" id="ARBA00005585"/>
    </source>
</evidence>
<organism evidence="18">
    <name type="scientific">Lygus hesperus</name>
    <name type="common">Western plant bug</name>
    <dbReference type="NCBI Taxonomy" id="30085"/>
    <lineage>
        <taxon>Eukaryota</taxon>
        <taxon>Metazoa</taxon>
        <taxon>Ecdysozoa</taxon>
        <taxon>Arthropoda</taxon>
        <taxon>Hexapoda</taxon>
        <taxon>Insecta</taxon>
        <taxon>Pterygota</taxon>
        <taxon>Neoptera</taxon>
        <taxon>Paraneoptera</taxon>
        <taxon>Hemiptera</taxon>
        <taxon>Heteroptera</taxon>
        <taxon>Panheteroptera</taxon>
        <taxon>Cimicomorpha</taxon>
        <taxon>Miridae</taxon>
        <taxon>Mirini</taxon>
        <taxon>Lygus</taxon>
    </lineage>
</organism>
<dbReference type="GO" id="GO:0030299">
    <property type="term" value="P:intestinal cholesterol absorption"/>
    <property type="evidence" value="ECO:0007669"/>
    <property type="project" value="TreeGrafter"/>
</dbReference>
<keyword evidence="10" id="KW-1015">Disulfide bond</keyword>
<keyword evidence="3" id="KW-0813">Transport</keyword>
<dbReference type="GO" id="GO:0008203">
    <property type="term" value="P:cholesterol metabolic process"/>
    <property type="evidence" value="ECO:0007669"/>
    <property type="project" value="UniProtKB-KW"/>
</dbReference>
<dbReference type="PANTHER" id="PTHR45727">
    <property type="entry name" value="NPC INTRACELLULAR CHOLESTEROL TRANSPORTER 1"/>
    <property type="match status" value="1"/>
</dbReference>
<evidence type="ECO:0000256" key="6">
    <source>
        <dbReference type="ARBA" id="ARBA00022729"/>
    </source>
</evidence>
<feature type="signal peptide" evidence="16">
    <location>
        <begin position="1"/>
        <end position="29"/>
    </location>
</feature>
<evidence type="ECO:0000256" key="13">
    <source>
        <dbReference type="ARBA" id="ARBA00023221"/>
    </source>
</evidence>
<dbReference type="GO" id="GO:0042632">
    <property type="term" value="P:cholesterol homeostasis"/>
    <property type="evidence" value="ECO:0007669"/>
    <property type="project" value="TreeGrafter"/>
</dbReference>
<feature type="transmembrane region" description="Helical" evidence="15">
    <location>
        <begin position="612"/>
        <end position="634"/>
    </location>
</feature>
<evidence type="ECO:0000256" key="8">
    <source>
        <dbReference type="ARBA" id="ARBA00023098"/>
    </source>
</evidence>
<evidence type="ECO:0000256" key="5">
    <source>
        <dbReference type="ARBA" id="ARBA00022692"/>
    </source>
</evidence>
<keyword evidence="5 15" id="KW-0812">Transmembrane</keyword>
<dbReference type="InterPro" id="IPR053956">
    <property type="entry name" value="NPC1_MLD"/>
</dbReference>
<feature type="non-terminal residue" evidence="18">
    <location>
        <position position="1"/>
    </location>
</feature>
<dbReference type="InterPro" id="IPR032190">
    <property type="entry name" value="NPC1_N"/>
</dbReference>
<protein>
    <submittedName>
        <fullName evidence="18">Niemann-Pick C1 protein</fullName>
    </submittedName>
</protein>
<feature type="transmembrane region" description="Helical" evidence="15">
    <location>
        <begin position="719"/>
        <end position="742"/>
    </location>
</feature>
<reference evidence="18" key="1">
    <citation type="journal article" date="2014" name="PLoS ONE">
        <title>Transcriptome-Based Identification of ABC Transporters in the Western Tarnished Plant Bug Lygus hesperus.</title>
        <authorList>
            <person name="Hull J.J."/>
            <person name="Chaney K."/>
            <person name="Geib S.M."/>
            <person name="Fabrick J.A."/>
            <person name="Brent C.S."/>
            <person name="Walsh D."/>
            <person name="Lavine L.C."/>
        </authorList>
    </citation>
    <scope>NUCLEOTIDE SEQUENCE</scope>
</reference>
<dbReference type="FunFam" id="1.20.1640.10:FF:000008">
    <property type="entry name" value="NPC intracellular cholesterol transporter 1"/>
    <property type="match status" value="1"/>
</dbReference>
<evidence type="ECO:0000256" key="7">
    <source>
        <dbReference type="ARBA" id="ARBA00022989"/>
    </source>
</evidence>
<feature type="transmembrane region" description="Helical" evidence="15">
    <location>
        <begin position="676"/>
        <end position="698"/>
    </location>
</feature>
<dbReference type="InterPro" id="IPR004765">
    <property type="entry name" value="NPC1-like"/>
</dbReference>
<feature type="transmembrane region" description="Helical" evidence="15">
    <location>
        <begin position="828"/>
        <end position="846"/>
    </location>
</feature>
<evidence type="ECO:0000256" key="1">
    <source>
        <dbReference type="ARBA" id="ARBA00004127"/>
    </source>
</evidence>
<dbReference type="SUPFAM" id="SSF82866">
    <property type="entry name" value="Multidrug efflux transporter AcrB transmembrane domain"/>
    <property type="match status" value="2"/>
</dbReference>
<feature type="transmembrane region" description="Helical" evidence="15">
    <location>
        <begin position="275"/>
        <end position="297"/>
    </location>
</feature>
<evidence type="ECO:0000256" key="4">
    <source>
        <dbReference type="ARBA" id="ARBA00022548"/>
    </source>
</evidence>
<dbReference type="PANTHER" id="PTHR45727:SF6">
    <property type="entry name" value="NPC INTRACELLULAR CHOLESTEROL TRANSPORTER 1 HOMOLOG 1B"/>
    <property type="match status" value="1"/>
</dbReference>
<dbReference type="GO" id="GO:0005319">
    <property type="term" value="F:lipid transporter activity"/>
    <property type="evidence" value="ECO:0007669"/>
    <property type="project" value="InterPro"/>
</dbReference>
<dbReference type="InterPro" id="IPR053958">
    <property type="entry name" value="HMGCR/SNAP/NPC1-like_SSD"/>
</dbReference>
<evidence type="ECO:0000256" key="12">
    <source>
        <dbReference type="ARBA" id="ARBA00023180"/>
    </source>
</evidence>
<evidence type="ECO:0000256" key="16">
    <source>
        <dbReference type="SAM" id="SignalP"/>
    </source>
</evidence>
<feature type="chain" id="PRO_5002070056" evidence="16">
    <location>
        <begin position="30"/>
        <end position="1262"/>
    </location>
</feature>
<feature type="transmembrane region" description="Helical" evidence="15">
    <location>
        <begin position="754"/>
        <end position="776"/>
    </location>
</feature>
<keyword evidence="8" id="KW-0443">Lipid metabolism</keyword>
<comment type="subcellular location">
    <subcellularLocation>
        <location evidence="1">Endomembrane system</location>
        <topology evidence="1">Multi-pass membrane protein</topology>
    </subcellularLocation>
</comment>
<feature type="transmembrane region" description="Helical" evidence="15">
    <location>
        <begin position="1096"/>
        <end position="1113"/>
    </location>
</feature>
<evidence type="ECO:0000256" key="3">
    <source>
        <dbReference type="ARBA" id="ARBA00022448"/>
    </source>
</evidence>
<dbReference type="InterPro" id="IPR000731">
    <property type="entry name" value="SSD"/>
</dbReference>
<feature type="transmembrane region" description="Helical" evidence="15">
    <location>
        <begin position="1145"/>
        <end position="1166"/>
    </location>
</feature>
<dbReference type="GO" id="GO:0012505">
    <property type="term" value="C:endomembrane system"/>
    <property type="evidence" value="ECO:0007669"/>
    <property type="project" value="UniProtKB-SubCell"/>
</dbReference>
<comment type="catalytic activity">
    <reaction evidence="14">
        <text>cholesterol(in) = cholesterol(out)</text>
        <dbReference type="Rhea" id="RHEA:39747"/>
        <dbReference type="ChEBI" id="CHEBI:16113"/>
    </reaction>
</comment>
<evidence type="ECO:0000256" key="11">
    <source>
        <dbReference type="ARBA" id="ARBA00023166"/>
    </source>
</evidence>
<dbReference type="Pfam" id="PF12349">
    <property type="entry name" value="Sterol-sensing"/>
    <property type="match status" value="1"/>
</dbReference>
<dbReference type="Gene3D" id="1.20.1640.10">
    <property type="entry name" value="Multidrug efflux transporter AcrB transmembrane domain"/>
    <property type="match status" value="2"/>
</dbReference>
<comment type="similarity">
    <text evidence="2">Belongs to the patched family.</text>
</comment>
<dbReference type="EMBL" id="GBHO01022097">
    <property type="protein sequence ID" value="JAG21507.1"/>
    <property type="molecule type" value="Transcribed_RNA"/>
</dbReference>
<evidence type="ECO:0000313" key="18">
    <source>
        <dbReference type="EMBL" id="JAG21507.1"/>
    </source>
</evidence>
<dbReference type="GO" id="GO:0005886">
    <property type="term" value="C:plasma membrane"/>
    <property type="evidence" value="ECO:0007669"/>
    <property type="project" value="TreeGrafter"/>
</dbReference>
<dbReference type="PROSITE" id="PS50156">
    <property type="entry name" value="SSD"/>
    <property type="match status" value="1"/>
</dbReference>
<gene>
    <name evidence="18" type="primary">Npc1</name>
    <name evidence="18" type="ORF">CM83_76288</name>
</gene>
<keyword evidence="9 15" id="KW-0472">Membrane</keyword>
<evidence type="ECO:0000256" key="15">
    <source>
        <dbReference type="SAM" id="Phobius"/>
    </source>
</evidence>
<feature type="transmembrane region" description="Helical" evidence="15">
    <location>
        <begin position="1120"/>
        <end position="1139"/>
    </location>
</feature>
<keyword evidence="6 16" id="KW-0732">Signal</keyword>
<keyword evidence="12" id="KW-0325">Glycoprotein</keyword>
<evidence type="ECO:0000259" key="17">
    <source>
        <dbReference type="PROSITE" id="PS50156"/>
    </source>
</evidence>
<dbReference type="Pfam" id="PF16414">
    <property type="entry name" value="NPC1_N"/>
    <property type="match status" value="1"/>
</dbReference>
<dbReference type="NCBIfam" id="TIGR00917">
    <property type="entry name" value="2A060601"/>
    <property type="match status" value="1"/>
</dbReference>
<keyword evidence="13" id="KW-0753">Steroid metabolism</keyword>
<feature type="transmembrane region" description="Helical" evidence="15">
    <location>
        <begin position="350"/>
        <end position="371"/>
    </location>
</feature>
<evidence type="ECO:0000256" key="10">
    <source>
        <dbReference type="ARBA" id="ARBA00023157"/>
    </source>
</evidence>
<dbReference type="GO" id="GO:0015485">
    <property type="term" value="F:cholesterol binding"/>
    <property type="evidence" value="ECO:0007669"/>
    <property type="project" value="TreeGrafter"/>
</dbReference>
<evidence type="ECO:0000256" key="14">
    <source>
        <dbReference type="ARBA" id="ARBA00034049"/>
    </source>
</evidence>
<proteinExistence type="inferred from homology"/>
<feature type="domain" description="SSD" evidence="17">
    <location>
        <begin position="611"/>
        <end position="776"/>
    </location>
</feature>
<dbReference type="Pfam" id="PF22314">
    <property type="entry name" value="NPC1_MLD"/>
    <property type="match status" value="1"/>
</dbReference>
<dbReference type="GO" id="GO:0015918">
    <property type="term" value="P:sterol transport"/>
    <property type="evidence" value="ECO:0007669"/>
    <property type="project" value="TreeGrafter"/>
</dbReference>
<evidence type="ECO:0000256" key="9">
    <source>
        <dbReference type="ARBA" id="ARBA00023136"/>
    </source>
</evidence>
<feature type="transmembrane region" description="Helical" evidence="15">
    <location>
        <begin position="646"/>
        <end position="670"/>
    </location>
</feature>
<name>A0A0A9XLA8_LYGHE</name>
<feature type="transmembrane region" description="Helical" evidence="15">
    <location>
        <begin position="1187"/>
        <end position="1210"/>
    </location>
</feature>
<dbReference type="AlphaFoldDB" id="A0A0A9XLA8"/>
<reference evidence="18" key="2">
    <citation type="submission" date="2014-07" db="EMBL/GenBank/DDBJ databases">
        <authorList>
            <person name="Hull J."/>
        </authorList>
    </citation>
    <scope>NUCLEOTIDE SEQUENCE</scope>
</reference>